<evidence type="ECO:0000313" key="2">
    <source>
        <dbReference type="EMBL" id="ABM96824.1"/>
    </source>
</evidence>
<geneLocation type="plasmid" evidence="2 3">
    <name>RPME01</name>
</geneLocation>
<evidence type="ECO:0000313" key="3">
    <source>
        <dbReference type="Proteomes" id="UP000000366"/>
    </source>
</evidence>
<dbReference type="HOGENOM" id="CLU_1004043_0_0_4"/>
<reference evidence="2 3" key="1">
    <citation type="journal article" date="2007" name="J. Bacteriol.">
        <title>Whole-genome analysis of the methyl tert-butyl ether-degrading beta-proteobacterium Methylibium petroleiphilum PM1.</title>
        <authorList>
            <person name="Kane S.R."/>
            <person name="Chakicherla A.Y."/>
            <person name="Chain P.S.G."/>
            <person name="Schmidt R."/>
            <person name="Shin M.W."/>
            <person name="Legler T.C."/>
            <person name="Scow K.M."/>
            <person name="Larimer F.W."/>
            <person name="Lucas S.M."/>
            <person name="Richardson P.M."/>
            <person name="Hristova K.R."/>
        </authorList>
    </citation>
    <scope>NUCLEOTIDE SEQUENCE [LARGE SCALE GENOMIC DNA]</scope>
    <source>
        <strain evidence="3">ATCC BAA-1232 / LMG 22953 / PM1</strain>
        <plasmid evidence="2 3">RPME01</plasmid>
    </source>
</reference>
<organism evidence="2 3">
    <name type="scientific">Methylibium petroleiphilum (strain ATCC BAA-1232 / LMG 22953 / PM1)</name>
    <dbReference type="NCBI Taxonomy" id="420662"/>
    <lineage>
        <taxon>Bacteria</taxon>
        <taxon>Pseudomonadati</taxon>
        <taxon>Pseudomonadota</taxon>
        <taxon>Betaproteobacteria</taxon>
        <taxon>Burkholderiales</taxon>
        <taxon>Sphaerotilaceae</taxon>
        <taxon>Methylibium</taxon>
    </lineage>
</organism>
<evidence type="ECO:0000256" key="1">
    <source>
        <dbReference type="SAM" id="MobiDB-lite"/>
    </source>
</evidence>
<dbReference type="RefSeq" id="WP_011831441.1">
    <property type="nucleotide sequence ID" value="NC_008826.1"/>
</dbReference>
<dbReference type="KEGG" id="mpt:Mpe_B0044"/>
<dbReference type="AlphaFoldDB" id="A2SMN5"/>
<feature type="region of interest" description="Disordered" evidence="1">
    <location>
        <begin position="1"/>
        <end position="48"/>
    </location>
</feature>
<keyword evidence="2" id="KW-0614">Plasmid</keyword>
<sequence>MTDGAPNPDSQLQPTDRPGDQPTEVSVSSGSRAKKAAPKASAKPTRSEQLFERFAHRARYVGDEETKRLKTQAKTVATGIRRLRDSFEKLMTAKQLDALTLAVRTLHELAEEADQASVIARKAKVDHDAEQLRLRREKADRIAEKRWGPIDDPTRKGGFLDEVHALVNFVDLRVNGASLKELEELFGGRHFQFDMEGGYTGPQLMRMLEQYEREPTAARLVDMRRRAAEYLGSLHQNRHLNQVNLQDYEAWSAKRRAAMPDLASIRTGRPAPEGQGS</sequence>
<keyword evidence="3" id="KW-1185">Reference proteome</keyword>
<accession>A2SMN5</accession>
<gene>
    <name evidence="2" type="ordered locus">Mpe_B0044</name>
</gene>
<dbReference type="EMBL" id="CP000556">
    <property type="protein sequence ID" value="ABM96824.1"/>
    <property type="molecule type" value="Genomic_DNA"/>
</dbReference>
<dbReference type="Proteomes" id="UP000000366">
    <property type="component" value="Plasmid RPME01"/>
</dbReference>
<proteinExistence type="predicted"/>
<name>A2SMN5_METPP</name>
<protein>
    <submittedName>
        <fullName evidence="2">Uncharacterized protein</fullName>
    </submittedName>
</protein>